<keyword evidence="2" id="KW-1185">Reference proteome</keyword>
<accession>A0ACD5GLG2</accession>
<name>A0ACD5GLG2_9SPIR</name>
<geneLocation type="plasmid" evidence="1 2">
    <name>cp32-11</name>
</geneLocation>
<organism evidence="1 2">
    <name type="scientific">Borreliella carolinensis</name>
    <dbReference type="NCBI Taxonomy" id="478174"/>
    <lineage>
        <taxon>Bacteria</taxon>
        <taxon>Pseudomonadati</taxon>
        <taxon>Spirochaetota</taxon>
        <taxon>Spirochaetia</taxon>
        <taxon>Spirochaetales</taxon>
        <taxon>Borreliaceae</taxon>
        <taxon>Borreliella</taxon>
    </lineage>
</organism>
<evidence type="ECO:0000313" key="2">
    <source>
        <dbReference type="Proteomes" id="UP001304851"/>
    </source>
</evidence>
<dbReference type="EMBL" id="CP179477">
    <property type="protein sequence ID" value="XPC85854.1"/>
    <property type="molecule type" value="Genomic_DNA"/>
</dbReference>
<evidence type="ECO:0000313" key="1">
    <source>
        <dbReference type="EMBL" id="XPC85854.1"/>
    </source>
</evidence>
<dbReference type="Proteomes" id="UP001304851">
    <property type="component" value="Plasmid cp32-11"/>
</dbReference>
<reference evidence="1" key="1">
    <citation type="submission" date="2024-11" db="EMBL/GenBank/DDBJ databases">
        <title>Sequencing of Borrelia variable plasmids from multiple Borrelia sensu lato isolates.</title>
        <authorList>
            <person name="Mongodin E.F."/>
            <person name="Rudenko N."/>
            <person name="Fraser C.M."/>
            <person name="Schutzer S."/>
            <person name="Luft B."/>
            <person name="Morgan R."/>
            <person name="Casjens S."/>
            <person name="Qiu W."/>
        </authorList>
    </citation>
    <scope>NUCLEOTIDE SEQUENCE</scope>
    <source>
        <strain evidence="1">SCGT-18</strain>
    </source>
</reference>
<keyword evidence="1" id="KW-0614">Plasmid</keyword>
<sequence length="358" mass="40635">MNKKTLIICAVFALIISCKNYAIKDLEQKTKGQVNGFIDKISDSVKNKITSSGSKVDEVAKKLQEEDKIKGVEENNKDELMLGDDSNGGGLIPPPVLLENSQEDNTPILKAAGQSGGQQEEKVKKVEGSEAKVEGKEEKQENTEEQNKQELAKQEEEQQKRKAEQEKQKREEEQERKAKAEKEAKEKAERQKQEEQKKEAEKRQVDNEIRTLTGKIDEINGNIDVIKEQTSVGAQGVIDRITGPVYDDFTDDENSAIYHTWNLEDENTSELGKLLKKLGNTRDELRTKLNEGNQKYILDTKSSEPKLKENVMLSDIKSDLERLKSELEEVKGYLEDNSNFETIKEYIVASGYDYDDED</sequence>
<gene>
    <name evidence="1" type="ORF">QIA18_07190</name>
</gene>
<protein>
    <submittedName>
        <fullName evidence="1">ErpC protein</fullName>
    </submittedName>
</protein>
<proteinExistence type="predicted"/>